<dbReference type="EMBL" id="DUFW01000008">
    <property type="protein sequence ID" value="HIH21163.1"/>
    <property type="molecule type" value="Genomic_DNA"/>
</dbReference>
<sequence length="145" mass="15885">MVFCIIGLAVFGVLGIFSAKYRDYFRQALKCVMQSAVLRPCTTGFDKKMQMKISTKLASKNKKLGNFVFKNFQAISVIFVIIMFASLAYGAYGVYNWIAFGNCNGPQGGECVLNDLTAPQTQECIQAGIINDLDQNSPGLKQSNG</sequence>
<keyword evidence="1" id="KW-1133">Transmembrane helix</keyword>
<comment type="caution">
    <text evidence="2">The sequence shown here is derived from an EMBL/GenBank/DDBJ whole genome shotgun (WGS) entry which is preliminary data.</text>
</comment>
<keyword evidence="1" id="KW-0472">Membrane</keyword>
<keyword evidence="1" id="KW-0812">Transmembrane</keyword>
<feature type="transmembrane region" description="Helical" evidence="1">
    <location>
        <begin position="72"/>
        <end position="92"/>
    </location>
</feature>
<evidence type="ECO:0000313" key="2">
    <source>
        <dbReference type="EMBL" id="HIH21163.1"/>
    </source>
</evidence>
<name>A0A7J4JTQ6_9ARCH</name>
<proteinExistence type="predicted"/>
<reference evidence="3" key="1">
    <citation type="journal article" date="2020" name="bioRxiv">
        <title>A rank-normalized archaeal taxonomy based on genome phylogeny resolves widespread incomplete and uneven classifications.</title>
        <authorList>
            <person name="Rinke C."/>
            <person name="Chuvochina M."/>
            <person name="Mussig A.J."/>
            <person name="Chaumeil P.-A."/>
            <person name="Waite D.W."/>
            <person name="Whitman W.B."/>
            <person name="Parks D.H."/>
            <person name="Hugenholtz P."/>
        </authorList>
    </citation>
    <scope>NUCLEOTIDE SEQUENCE [LARGE SCALE GENOMIC DNA]</scope>
</reference>
<dbReference type="Proteomes" id="UP000590964">
    <property type="component" value="Unassembled WGS sequence"/>
</dbReference>
<accession>A0A7J4JTQ6</accession>
<organism evidence="2 3">
    <name type="scientific">Candidatus Iainarchaeum sp</name>
    <dbReference type="NCBI Taxonomy" id="3101447"/>
    <lineage>
        <taxon>Archaea</taxon>
        <taxon>Candidatus Iainarchaeota</taxon>
        <taxon>Candidatus Iainarchaeia</taxon>
        <taxon>Candidatus Iainarchaeales</taxon>
        <taxon>Candidatus Iainarchaeaceae</taxon>
        <taxon>Candidatus Iainarchaeum</taxon>
    </lineage>
</organism>
<evidence type="ECO:0000256" key="1">
    <source>
        <dbReference type="SAM" id="Phobius"/>
    </source>
</evidence>
<dbReference type="AlphaFoldDB" id="A0A7J4JTQ6"/>
<protein>
    <submittedName>
        <fullName evidence="2">Uncharacterized protein</fullName>
    </submittedName>
</protein>
<evidence type="ECO:0000313" key="3">
    <source>
        <dbReference type="Proteomes" id="UP000590964"/>
    </source>
</evidence>
<gene>
    <name evidence="2" type="ORF">HA222_00675</name>
</gene>